<evidence type="ECO:0008006" key="4">
    <source>
        <dbReference type="Google" id="ProtNLM"/>
    </source>
</evidence>
<name>A0A4R6RY15_LABRH</name>
<dbReference type="AlphaFoldDB" id="A0A4R6RY15"/>
<feature type="transmembrane region" description="Helical" evidence="1">
    <location>
        <begin position="84"/>
        <end position="109"/>
    </location>
</feature>
<gene>
    <name evidence="2" type="ORF">EV186_108194</name>
</gene>
<keyword evidence="3" id="KW-1185">Reference proteome</keyword>
<keyword evidence="1" id="KW-1133">Transmembrane helix</keyword>
<evidence type="ECO:0000313" key="2">
    <source>
        <dbReference type="EMBL" id="TDP91981.1"/>
    </source>
</evidence>
<feature type="transmembrane region" description="Helical" evidence="1">
    <location>
        <begin position="195"/>
        <end position="216"/>
    </location>
</feature>
<feature type="transmembrane region" description="Helical" evidence="1">
    <location>
        <begin position="21"/>
        <end position="38"/>
    </location>
</feature>
<feature type="transmembrane region" description="Helical" evidence="1">
    <location>
        <begin position="121"/>
        <end position="142"/>
    </location>
</feature>
<evidence type="ECO:0000256" key="1">
    <source>
        <dbReference type="SAM" id="Phobius"/>
    </source>
</evidence>
<protein>
    <recommendedName>
        <fullName evidence="4">ABC-2 type transport system permease protein</fullName>
    </recommendedName>
</protein>
<feature type="transmembrane region" description="Helical" evidence="1">
    <location>
        <begin position="154"/>
        <end position="180"/>
    </location>
</feature>
<sequence>MTTMTPLLNYLAKDIARSQRYIPPVLAYLLVAAVVFGGDPGPALPAYSIVAVMIYPVGAWLAVTCANAEDPMLRTVTVVTAGGWLRVGAAVTGLACTIVVVLTVLGSVIPAIVHGYSVTEIATGASAQLITGLAGVVLGVLCGRPVVRKIGISALAVIVVVLVTFAAGKVPPVGAVIGLLSQSDHGIAASQHPGWVLGGDLAIVLVLLVGATWLAAEIGRRRD</sequence>
<dbReference type="OrthoDB" id="4337269at2"/>
<comment type="caution">
    <text evidence="2">The sequence shown here is derived from an EMBL/GenBank/DDBJ whole genome shotgun (WGS) entry which is preliminary data.</text>
</comment>
<feature type="transmembrane region" description="Helical" evidence="1">
    <location>
        <begin position="44"/>
        <end position="63"/>
    </location>
</feature>
<dbReference type="RefSeq" id="WP_133853544.1">
    <property type="nucleotide sequence ID" value="NZ_SNXZ01000008.1"/>
</dbReference>
<accession>A0A4R6RY15</accession>
<evidence type="ECO:0000313" key="3">
    <source>
        <dbReference type="Proteomes" id="UP000295444"/>
    </source>
</evidence>
<keyword evidence="1" id="KW-0472">Membrane</keyword>
<dbReference type="EMBL" id="SNXZ01000008">
    <property type="protein sequence ID" value="TDP91981.1"/>
    <property type="molecule type" value="Genomic_DNA"/>
</dbReference>
<organism evidence="2 3">
    <name type="scientific">Labedaea rhizosphaerae</name>
    <dbReference type="NCBI Taxonomy" id="598644"/>
    <lineage>
        <taxon>Bacteria</taxon>
        <taxon>Bacillati</taxon>
        <taxon>Actinomycetota</taxon>
        <taxon>Actinomycetes</taxon>
        <taxon>Pseudonocardiales</taxon>
        <taxon>Pseudonocardiaceae</taxon>
        <taxon>Labedaea</taxon>
    </lineage>
</organism>
<keyword evidence="1" id="KW-0812">Transmembrane</keyword>
<dbReference type="Proteomes" id="UP000295444">
    <property type="component" value="Unassembled WGS sequence"/>
</dbReference>
<reference evidence="2 3" key="1">
    <citation type="submission" date="2019-03" db="EMBL/GenBank/DDBJ databases">
        <title>Genomic Encyclopedia of Type Strains, Phase IV (KMG-IV): sequencing the most valuable type-strain genomes for metagenomic binning, comparative biology and taxonomic classification.</title>
        <authorList>
            <person name="Goeker M."/>
        </authorList>
    </citation>
    <scope>NUCLEOTIDE SEQUENCE [LARGE SCALE GENOMIC DNA]</scope>
    <source>
        <strain evidence="2 3">DSM 45361</strain>
    </source>
</reference>
<proteinExistence type="predicted"/>